<protein>
    <submittedName>
        <fullName evidence="2">Uncharacterized protein</fullName>
    </submittedName>
</protein>
<feature type="transmembrane region" description="Helical" evidence="1">
    <location>
        <begin position="60"/>
        <end position="80"/>
    </location>
</feature>
<dbReference type="RefSeq" id="WP_203584632.1">
    <property type="nucleotide sequence ID" value="NZ_JACOPV010000008.1"/>
</dbReference>
<evidence type="ECO:0000256" key="1">
    <source>
        <dbReference type="SAM" id="Phobius"/>
    </source>
</evidence>
<keyword evidence="1" id="KW-1133">Transmembrane helix</keyword>
<dbReference type="Proteomes" id="UP000745663">
    <property type="component" value="Unassembled WGS sequence"/>
</dbReference>
<accession>A0ABS2C046</accession>
<keyword evidence="1" id="KW-0812">Transmembrane</keyword>
<reference evidence="2 3" key="1">
    <citation type="submission" date="2020-08" db="EMBL/GenBank/DDBJ databases">
        <title>Description of novel Pseudomonas species.</title>
        <authorList>
            <person name="Duman M."/>
            <person name="Mulet M."/>
            <person name="Altun S."/>
            <person name="Saticioglu I.B."/>
            <person name="Lalucat J."/>
            <person name="Garcia-Valdes E."/>
        </authorList>
    </citation>
    <scope>NUCLEOTIDE SEQUENCE [LARGE SCALE GENOMIC DNA]</scope>
    <source>
        <strain evidence="2 3">P66</strain>
    </source>
</reference>
<sequence length="193" mass="21324">MDQETYKTLALMSSVGFVVSTIACSSPRLETAVKGILGAMFSVVVAIALAVTNWEGFKHATHVALPIYAIPIVIGLLSWWSPFERYMNARQSSAEPSPGAHGNAYRQHGPAQSADYYRREVVALDKVIPGASQILPDPFVRELCVNLYFNWLVTSFERGDDYLTVTLSRRGDTMSKRYPCQPQLVSALTPPLI</sequence>
<proteinExistence type="predicted"/>
<comment type="caution">
    <text evidence="2">The sequence shown here is derived from an EMBL/GenBank/DDBJ whole genome shotgun (WGS) entry which is preliminary data.</text>
</comment>
<dbReference type="EMBL" id="JACOPV010000008">
    <property type="protein sequence ID" value="MBM5458693.1"/>
    <property type="molecule type" value="Genomic_DNA"/>
</dbReference>
<keyword evidence="3" id="KW-1185">Reference proteome</keyword>
<feature type="transmembrane region" description="Helical" evidence="1">
    <location>
        <begin position="36"/>
        <end position="54"/>
    </location>
</feature>
<evidence type="ECO:0000313" key="3">
    <source>
        <dbReference type="Proteomes" id="UP000745663"/>
    </source>
</evidence>
<dbReference type="PROSITE" id="PS51257">
    <property type="entry name" value="PROKAR_LIPOPROTEIN"/>
    <property type="match status" value="1"/>
</dbReference>
<name>A0ABS2C046_9PSED</name>
<gene>
    <name evidence="2" type="ORF">H8F21_14080</name>
</gene>
<evidence type="ECO:0000313" key="2">
    <source>
        <dbReference type="EMBL" id="MBM5458693.1"/>
    </source>
</evidence>
<keyword evidence="1" id="KW-0472">Membrane</keyword>
<organism evidence="2 3">
    <name type="scientific">Pseudomonas arcuscaelestis</name>
    <dbReference type="NCBI Taxonomy" id="2710591"/>
    <lineage>
        <taxon>Bacteria</taxon>
        <taxon>Pseudomonadati</taxon>
        <taxon>Pseudomonadota</taxon>
        <taxon>Gammaproteobacteria</taxon>
        <taxon>Pseudomonadales</taxon>
        <taxon>Pseudomonadaceae</taxon>
        <taxon>Pseudomonas</taxon>
    </lineage>
</organism>